<accession>A0A5C4L8E8</accession>
<reference evidence="1 2" key="1">
    <citation type="submission" date="2019-06" db="EMBL/GenBank/DDBJ databases">
        <title>Genome of Methylobacterium sp. 17Sr1-39.</title>
        <authorList>
            <person name="Seo T."/>
        </authorList>
    </citation>
    <scope>NUCLEOTIDE SEQUENCE [LARGE SCALE GENOMIC DNA]</scope>
    <source>
        <strain evidence="1 2">17Sr1-39</strain>
    </source>
</reference>
<keyword evidence="2" id="KW-1185">Reference proteome</keyword>
<comment type="caution">
    <text evidence="1">The sequence shown here is derived from an EMBL/GenBank/DDBJ whole genome shotgun (WGS) entry which is preliminary data.</text>
</comment>
<dbReference type="EMBL" id="VDDA01000027">
    <property type="protein sequence ID" value="TNC08040.1"/>
    <property type="molecule type" value="Genomic_DNA"/>
</dbReference>
<evidence type="ECO:0000313" key="1">
    <source>
        <dbReference type="EMBL" id="TNC08040.1"/>
    </source>
</evidence>
<dbReference type="RefSeq" id="WP_139039725.1">
    <property type="nucleotide sequence ID" value="NZ_VDDA01000027.1"/>
</dbReference>
<dbReference type="Proteomes" id="UP000305267">
    <property type="component" value="Unassembled WGS sequence"/>
</dbReference>
<organism evidence="1 2">
    <name type="scientific">Methylobacterium terricola</name>
    <dbReference type="NCBI Taxonomy" id="2583531"/>
    <lineage>
        <taxon>Bacteria</taxon>
        <taxon>Pseudomonadati</taxon>
        <taxon>Pseudomonadota</taxon>
        <taxon>Alphaproteobacteria</taxon>
        <taxon>Hyphomicrobiales</taxon>
        <taxon>Methylobacteriaceae</taxon>
        <taxon>Methylobacterium</taxon>
    </lineage>
</organism>
<proteinExistence type="predicted"/>
<dbReference type="OrthoDB" id="8000327at2"/>
<name>A0A5C4L8E8_9HYPH</name>
<gene>
    <name evidence="1" type="ORF">FF100_30395</name>
</gene>
<sequence>MTTSAGIARARRRGGLLRLGGFEVPRVIEVDSNRFAIVEGDLWWPGRFDSPLTARRAAALREADLARLQAHKNAEARGARGVITVADLEHA</sequence>
<protein>
    <submittedName>
        <fullName evidence="1">Uncharacterized protein</fullName>
    </submittedName>
</protein>
<evidence type="ECO:0000313" key="2">
    <source>
        <dbReference type="Proteomes" id="UP000305267"/>
    </source>
</evidence>
<dbReference type="AlphaFoldDB" id="A0A5C4L8E8"/>